<dbReference type="PANTHER" id="PTHR38340:SF1">
    <property type="entry name" value="S-LAYER PROTEIN"/>
    <property type="match status" value="1"/>
</dbReference>
<dbReference type="Proteomes" id="UP000521199">
    <property type="component" value="Unassembled WGS sequence"/>
</dbReference>
<evidence type="ECO:0000256" key="4">
    <source>
        <dbReference type="SAM" id="SignalP"/>
    </source>
</evidence>
<feature type="chain" id="PRO_5030871547" evidence="4">
    <location>
        <begin position="24"/>
        <end position="854"/>
    </location>
</feature>
<reference evidence="6 7" key="1">
    <citation type="submission" date="2020-08" db="EMBL/GenBank/DDBJ databases">
        <title>Genomic Encyclopedia of Type Strains, Phase IV (KMG-IV): sequencing the most valuable type-strain genomes for metagenomic binning, comparative biology and taxonomic classification.</title>
        <authorList>
            <person name="Goeker M."/>
        </authorList>
    </citation>
    <scope>NUCLEOTIDE SEQUENCE [LARGE SCALE GENOMIC DNA]</scope>
    <source>
        <strain evidence="6 7">DSM 24163</strain>
    </source>
</reference>
<dbReference type="InterPro" id="IPR010895">
    <property type="entry name" value="CHRD"/>
</dbReference>
<evidence type="ECO:0000256" key="1">
    <source>
        <dbReference type="ARBA" id="ARBA00004613"/>
    </source>
</evidence>
<dbReference type="PROSITE" id="PS50933">
    <property type="entry name" value="CHRD"/>
    <property type="match status" value="1"/>
</dbReference>
<evidence type="ECO:0000313" key="6">
    <source>
        <dbReference type="EMBL" id="MBB5207876.1"/>
    </source>
</evidence>
<keyword evidence="4" id="KW-0732">Signal</keyword>
<keyword evidence="3" id="KW-0106">Calcium</keyword>
<keyword evidence="7" id="KW-1185">Reference proteome</keyword>
<protein>
    <submittedName>
        <fullName evidence="6">Ca2+-binding RTX toxin-like protein</fullName>
    </submittedName>
</protein>
<evidence type="ECO:0000259" key="5">
    <source>
        <dbReference type="PROSITE" id="PS50933"/>
    </source>
</evidence>
<sequence>MSRMFRPSAWLVVALLCSPPAHAAVTSAFGAGELAVVSDGADAITVGCTAVGGNVQVNGADPDTGAVACALVTELAVSGGPGANAIDITGVVATSFTALATRSVDGGAGNDTIAGSPGADVLLGGTDDDTVDGNQGSDVLFLGDGDDTAAWQPGDGSDVVEGQGGDDVLLFAGSAAGEVIDIAANGQRLRFFRNIGAVSIDADGLEGVEYDALGGADTVVVNPLASTDVTRIALRLASAPGGDVGDAQTDHVSIVGGAGAESIAADAGTGTVVVAAGLTGVTITSMEPAFDTLGLDGGDGNDTLVIGAGLAGRVAALSVAGGAGVDTVIARGSGGADALRVNAATPFVSAEGLALIHALASESVRIEGLGGDDTLDASGNVAALFALTFDGGDGADTLLGGNGADVLLGGNGSDRLDGNQGADIAFGGDGDDVFVWDPGDGSDVLEGQADSDTLQFNASNANETIALQANGQRLVLTRDIGAIVTDMDAIEQVEIRLLGGADSVAIGDLASTDARRLRVFTAGTLGGTLGDGQADAVSLDGGTAADALSVSATTDAVRVARGALLLDVQATEPTTDRLVVNGRGGSDTLTLAPAAAAAILVTLDGGGGSATPGDVVAIDGDAAAEDYVIAQAGARVAVTRSAPSPFVVDIANAHWLQLSLGGGADTVSTQGLDATGQILDGGAPATVPGDRLDVADFSGDVFVSPILLSGAAPIVHAGFEQSSNQQVIEAFLTGGQETPPNPSAARGHGTVTLNGAQDAIVVFLDYSGLVGNNTAVHIHGPAPRRVAAAPIIDLPTSGSGSDSFTVGPIAITPAQRAELKSGLWYFNVHSTAPGSSGGEIRGQIDNVQFEDGFE</sequence>
<dbReference type="PANTHER" id="PTHR38340">
    <property type="entry name" value="S-LAYER PROTEIN"/>
    <property type="match status" value="1"/>
</dbReference>
<dbReference type="InterPro" id="IPR001343">
    <property type="entry name" value="Hemolysn_Ca-bd"/>
</dbReference>
<dbReference type="Pfam" id="PF00353">
    <property type="entry name" value="HemolysinCabind"/>
    <property type="match status" value="4"/>
</dbReference>
<dbReference type="SMART" id="SM00754">
    <property type="entry name" value="CHRD"/>
    <property type="match status" value="1"/>
</dbReference>
<keyword evidence="2" id="KW-0964">Secreted</keyword>
<feature type="signal peptide" evidence="4">
    <location>
        <begin position="1"/>
        <end position="23"/>
    </location>
</feature>
<dbReference type="GO" id="GO:0005509">
    <property type="term" value="F:calcium ion binding"/>
    <property type="evidence" value="ECO:0007669"/>
    <property type="project" value="InterPro"/>
</dbReference>
<dbReference type="InterPro" id="IPR011049">
    <property type="entry name" value="Serralysin-like_metalloprot_C"/>
</dbReference>
<dbReference type="InterPro" id="IPR018511">
    <property type="entry name" value="Hemolysin-typ_Ca-bd_CS"/>
</dbReference>
<comment type="subcellular location">
    <subcellularLocation>
        <location evidence="1">Secreted</location>
    </subcellularLocation>
</comment>
<accession>A0A7W8FZ81</accession>
<name>A0A7W8FZ81_9GAMM</name>
<dbReference type="PROSITE" id="PS00330">
    <property type="entry name" value="HEMOLYSIN_CALCIUM"/>
    <property type="match status" value="2"/>
</dbReference>
<dbReference type="Gene3D" id="2.150.10.10">
    <property type="entry name" value="Serralysin-like metalloprotease, C-terminal"/>
    <property type="match status" value="2"/>
</dbReference>
<feature type="domain" description="CHRD" evidence="5">
    <location>
        <begin position="724"/>
        <end position="849"/>
    </location>
</feature>
<evidence type="ECO:0000313" key="7">
    <source>
        <dbReference type="Proteomes" id="UP000521199"/>
    </source>
</evidence>
<dbReference type="Pfam" id="PF07452">
    <property type="entry name" value="CHRD"/>
    <property type="match status" value="1"/>
</dbReference>
<evidence type="ECO:0000256" key="3">
    <source>
        <dbReference type="ARBA" id="ARBA00022837"/>
    </source>
</evidence>
<dbReference type="InterPro" id="IPR050557">
    <property type="entry name" value="RTX_toxin/Mannuronan_C5-epim"/>
</dbReference>
<dbReference type="PRINTS" id="PR00313">
    <property type="entry name" value="CABNDNGRPT"/>
</dbReference>
<gene>
    <name evidence="6" type="ORF">HNQ52_001405</name>
</gene>
<proteinExistence type="predicted"/>
<dbReference type="EMBL" id="JACHHP010000002">
    <property type="protein sequence ID" value="MBB5207876.1"/>
    <property type="molecule type" value="Genomic_DNA"/>
</dbReference>
<dbReference type="GO" id="GO:0005576">
    <property type="term" value="C:extracellular region"/>
    <property type="evidence" value="ECO:0007669"/>
    <property type="project" value="UniProtKB-SubCell"/>
</dbReference>
<dbReference type="RefSeq" id="WP_183960394.1">
    <property type="nucleotide sequence ID" value="NZ_JACHHP010000002.1"/>
</dbReference>
<evidence type="ECO:0000256" key="2">
    <source>
        <dbReference type="ARBA" id="ARBA00022525"/>
    </source>
</evidence>
<comment type="caution">
    <text evidence="6">The sequence shown here is derived from an EMBL/GenBank/DDBJ whole genome shotgun (WGS) entry which is preliminary data.</text>
</comment>
<organism evidence="6 7">
    <name type="scientific">Chiayiivirga flava</name>
    <dbReference type="NCBI Taxonomy" id="659595"/>
    <lineage>
        <taxon>Bacteria</taxon>
        <taxon>Pseudomonadati</taxon>
        <taxon>Pseudomonadota</taxon>
        <taxon>Gammaproteobacteria</taxon>
        <taxon>Lysobacterales</taxon>
        <taxon>Lysobacteraceae</taxon>
        <taxon>Chiayiivirga</taxon>
    </lineage>
</organism>
<dbReference type="SUPFAM" id="SSF51120">
    <property type="entry name" value="beta-Roll"/>
    <property type="match status" value="2"/>
</dbReference>
<dbReference type="AlphaFoldDB" id="A0A7W8FZ81"/>